<keyword evidence="1" id="KW-0233">DNA recombination</keyword>
<gene>
    <name evidence="4" type="ORF">C1SCF055_LOCUS40930</name>
</gene>
<evidence type="ECO:0000256" key="2">
    <source>
        <dbReference type="SAM" id="MobiDB-lite"/>
    </source>
</evidence>
<dbReference type="GO" id="GO:0003677">
    <property type="term" value="F:DNA binding"/>
    <property type="evidence" value="ECO:0007669"/>
    <property type="project" value="InterPro"/>
</dbReference>
<keyword evidence="7" id="KW-1185">Reference proteome</keyword>
<dbReference type="Gene3D" id="1.10.443.10">
    <property type="entry name" value="Intergrase catalytic core"/>
    <property type="match status" value="1"/>
</dbReference>
<evidence type="ECO:0000256" key="1">
    <source>
        <dbReference type="ARBA" id="ARBA00023172"/>
    </source>
</evidence>
<dbReference type="EMBL" id="CAMXCT020006569">
    <property type="protein sequence ID" value="CAL1169545.1"/>
    <property type="molecule type" value="Genomic_DNA"/>
</dbReference>
<evidence type="ECO:0000313" key="6">
    <source>
        <dbReference type="EMBL" id="CAL4803482.1"/>
    </source>
</evidence>
<dbReference type="OrthoDB" id="436899at2759"/>
<feature type="region of interest" description="Disordered" evidence="2">
    <location>
        <begin position="774"/>
        <end position="796"/>
    </location>
</feature>
<dbReference type="SUPFAM" id="SSF56672">
    <property type="entry name" value="DNA/RNA polymerases"/>
    <property type="match status" value="1"/>
</dbReference>
<proteinExistence type="predicted"/>
<dbReference type="GO" id="GO:0006310">
    <property type="term" value="P:DNA recombination"/>
    <property type="evidence" value="ECO:0007669"/>
    <property type="project" value="UniProtKB-KW"/>
</dbReference>
<name>A0A9P1DV06_9DINO</name>
<feature type="signal peptide" evidence="3">
    <location>
        <begin position="1"/>
        <end position="16"/>
    </location>
</feature>
<reference evidence="5" key="2">
    <citation type="submission" date="2024-04" db="EMBL/GenBank/DDBJ databases">
        <authorList>
            <person name="Chen Y."/>
            <person name="Shah S."/>
            <person name="Dougan E. K."/>
            <person name="Thang M."/>
            <person name="Chan C."/>
        </authorList>
    </citation>
    <scope>NUCLEOTIDE SEQUENCE [LARGE SCALE GENOMIC DNA]</scope>
</reference>
<dbReference type="SUPFAM" id="SSF56349">
    <property type="entry name" value="DNA breaking-rejoining enzymes"/>
    <property type="match status" value="1"/>
</dbReference>
<keyword evidence="3" id="KW-0732">Signal</keyword>
<feature type="compositionally biased region" description="Low complexity" evidence="2">
    <location>
        <begin position="774"/>
        <end position="795"/>
    </location>
</feature>
<dbReference type="EMBL" id="CAMXCT010006569">
    <property type="protein sequence ID" value="CAI4016170.1"/>
    <property type="molecule type" value="Genomic_DNA"/>
</dbReference>
<organism evidence="4">
    <name type="scientific">Cladocopium goreaui</name>
    <dbReference type="NCBI Taxonomy" id="2562237"/>
    <lineage>
        <taxon>Eukaryota</taxon>
        <taxon>Sar</taxon>
        <taxon>Alveolata</taxon>
        <taxon>Dinophyceae</taxon>
        <taxon>Suessiales</taxon>
        <taxon>Symbiodiniaceae</taxon>
        <taxon>Cladocopium</taxon>
    </lineage>
</organism>
<dbReference type="EMBL" id="CAMXCT030006569">
    <property type="protein sequence ID" value="CAL4803482.1"/>
    <property type="molecule type" value="Genomic_DNA"/>
</dbReference>
<comment type="caution">
    <text evidence="4">The sequence shown here is derived from an EMBL/GenBank/DDBJ whole genome shotgun (WGS) entry which is preliminary data.</text>
</comment>
<dbReference type="InterPro" id="IPR013762">
    <property type="entry name" value="Integrase-like_cat_sf"/>
</dbReference>
<evidence type="ECO:0000313" key="4">
    <source>
        <dbReference type="EMBL" id="CAI4016170.1"/>
    </source>
</evidence>
<evidence type="ECO:0000313" key="7">
    <source>
        <dbReference type="Proteomes" id="UP001152797"/>
    </source>
</evidence>
<feature type="region of interest" description="Disordered" evidence="2">
    <location>
        <begin position="1114"/>
        <end position="1166"/>
    </location>
</feature>
<feature type="compositionally biased region" description="Low complexity" evidence="2">
    <location>
        <begin position="1114"/>
        <end position="1127"/>
    </location>
</feature>
<dbReference type="Proteomes" id="UP001152797">
    <property type="component" value="Unassembled WGS sequence"/>
</dbReference>
<sequence>MMQLLLAAFFFVFAFAELRVWNKSTFTGLESPSAAANYPDCEVIGWAELCERKKLTAGSCFQLEPTVAAPPCELQGPHGAPAQLRPAAGKILTLTSGELHITGQIQMTSLRLQAKTVNFADAHVESWHEGPSDPNSNAHGVIFKGGHGGIAFFHGLANGRGAHAMVEKDIDEDLTKPESVASSGYSASDADHILNETHEHGSFDDSQQVEPQLDSVGDEMVPFRAIDLIGAADSYAPFRPPPQYDQHLPCDVPETEQHLFGPPGPVSEVNHGSDVHESVEIGSADSVVLVENYADELSEPLEDQPMSGPVVPTQAWNEMVAHGFAQFRQIPESLLFPWEQGPMAAVFNFDADPLPQCLGIAETERTVGADTSDPLQNHLKGFLLPDDAKYVHAVKSIQDMNYFDNKSQQLELACSQWLRILSVQWSASGVGPQLAAALQKDSAGLSALERKAKGPTVQAPGLQPEHIRRLHEVLHTSSNLIDKLGAGCFLVCLYGRARWSDMRFVSHVQLEDGEFVTFYTTEHKTASVGLRREQYLLIVIPWSGICNDDWVREWLKVYHQVGLDIYKRPLGPLLPAPRIDGSFCARPLTTPEAATWLRALLQGTSESETFRSHSLKATLLIWCARAGFDRETRAVLGHHCSAVSGSEVVYSRQLQTRALRKLALVLRRVRAGLNIEDEAMKEYGIISTPAPFTLVAAARTPMAPVPVALPQSVGPQQETVDKEAVDNAVSSALQLEELQSVKEEDLDQSTLEQAAAELTLFPIEVVAAGVVEIESSSGSDSSTTSTESETSSSEEVVQAQGPQVVEFVPEGVDFYRHVKTIAFTFKVWGRCLQRALVESLKRHGVKTLSQLAFAIGQPGHPILDANIEQLIQQAHGRAPSLTEIAILKRAAFEAQTYLTATLRQAVDKTDDTPRRIPFAERNTRLEALRVVLGGIGISGEHEPAHSLLDRAGAMFEANNIKYLELSTCISRSLEVQGSTKTKELTLEKGSLILKHSEDKLTSPTDSEIKVHYAMVRRGISFQFAKLMSYAEHATWETFLFEALHREAPPGFARPSLAQLLQCDKAAFGRLTTQVTSVRQREDGTYPLGEALLALRHDPLVALFLMPTAKSSSAAAPAAPGAASASTTRPHPYSQPGGKGKGKGKRSGGKSSPPIPAELRGKWHKSSSGDPICYGFNCRSGCSEKGVKPGGRCSKGLHICAVWTGINVEQAFMIEVFAGSAVLCAVAKQAGLSCSIAIDKVKKKSARSTIFQLDLLNSKDRTLLYQWMQSPMLLWVPLAPVCGTGSRARDIRRFDGDPLPLRSNDYPEGLPDLGENDMTRVQIANLLFQYACEIFLAATSLGVLVTMENPKNSYFWLTCWLLHILKEIPVFFGDFQTRGEDQGKSSKRCLDEEVAMLEDESGFEVAFGLPWTCEGFIKQACCNGHPSLKDMGVPPELDAAVRKHMEWSDLQLSNYRIAWCRKWMSRAHELEAQERQAAAKRHAAVAELTSNKRLLLTREMLADINYEDVDAISLLEQGATLAGEVEKFKPCLATISQLEADATRRNQLVLQLTCSSGSEETDLQLLAETELEVERGWAEGPIDLSVLEEGATISRRFPLVQSSKTRLIDDFSVSGVNDSCIAHNRVDLHLIDTFCAMVKSFFGHCAVAGKDSELRAKTYDLTSAYRQVLIRPSHYKYAYVCIYNCKRGCAEVYRMKTMPFGATHSVYCFLRLARSLYSLAVRGLYLLTTNFYDDFILALGVEFDFSRSEQRLMAVANTQSRREELVRQISEALERGTLDKQACLMLRGRLGFADSFMHGRIGKLVLKKLIDHAYGKSSRIDEELRVALQAMQMRLQHDGPKLVSANSFSQWFIFTDASYEPSLGTGGLGGVLISAEAQVCAWFGLPLDAATCTSFGSQDKLTIIYELELLAAIIALNLWGGSHGDELNVHFGDNDGVRFSLVKASAAGTVGQRLMAYHIRQEALKGSRTWFARVPTECNLSDFPSRGVMHALLGEDCNVSASALVLLSEVLAQLNNGGNSQFSEWGRKQAETTPMQEQREKKILSPSVFHSEVVIQNVSAKQSGGGFFVLGSVYISDNSMILIQNARSTETGGGFIASGEVEIAGKSTVNISNSHAETGDGGGFYAEKGLKVSTGSFLNLENLNAGSHGGGFIAFGEVEIAGKSTVNISNSHAETGDGGGFDAEKGLKVSTGSKLNIRNAKAGQNGGGFYAFGEVEIAGKSTVNMSNSHAGGNGGGFDAEKGLKVSTGSFLNLENVTARFYGGGFIASGEVEIAGKSTVNITGSKLNIRNAKAGQNGGGFKAEGIVISSSTLSIQDATAWQHGGGFVTSDEVVIDRMSNVSIFRSKAENGAGGGFFTFSYVEVTNGSFLNLETVTAQEYGGGFYAGRGEGNGEGCMRKGLKVSTGSKLNIRNAKAGPNGGGGFIAFGEVEIAGKSTVNISNSRAGGTGGGFYAEKGLKVSTGSFLNLENLNAGSHGGGFIAFGEVEIAGKSTVNISNSHAETGDGGGFDAEKGLKVSTGSKLNIRNAKAGQDGGGFSARGGFYAESIVISSSNLSIQDAIAGERGGGFAAGVVMIEASTVAMFSTDAGAYGGAFAVIGLRLQRSSMSISNSTALRGSGGLADGPVLVSEQSTLVVKHAQALDNSSVLAASCFYLLNRSHMLFEDVIGGHGVELQNSGCSALCSKSTFRVAEDAALNASGRLSSGLLSIAACPKEKVFLSGIHLHSWSSALLSTRPSYVVVDQVSVDYKPPVNNLQVLAAKDGLRVPDECSARQRQICKPMSR</sequence>
<feature type="chain" id="PRO_5043271692" evidence="3">
    <location>
        <begin position="17"/>
        <end position="2781"/>
    </location>
</feature>
<protein>
    <submittedName>
        <fullName evidence="6">Outer membrane protein PmpB</fullName>
    </submittedName>
</protein>
<dbReference type="GO" id="GO:0015074">
    <property type="term" value="P:DNA integration"/>
    <property type="evidence" value="ECO:0007669"/>
    <property type="project" value="InterPro"/>
</dbReference>
<evidence type="ECO:0000313" key="5">
    <source>
        <dbReference type="EMBL" id="CAL1169545.1"/>
    </source>
</evidence>
<dbReference type="InterPro" id="IPR043502">
    <property type="entry name" value="DNA/RNA_pol_sf"/>
</dbReference>
<evidence type="ECO:0000256" key="3">
    <source>
        <dbReference type="SAM" id="SignalP"/>
    </source>
</evidence>
<dbReference type="InterPro" id="IPR011010">
    <property type="entry name" value="DNA_brk_join_enz"/>
</dbReference>
<reference evidence="4" key="1">
    <citation type="submission" date="2022-10" db="EMBL/GenBank/DDBJ databases">
        <authorList>
            <person name="Chen Y."/>
            <person name="Dougan E. K."/>
            <person name="Chan C."/>
            <person name="Rhodes N."/>
            <person name="Thang M."/>
        </authorList>
    </citation>
    <scope>NUCLEOTIDE SEQUENCE</scope>
</reference>
<accession>A0A9P1DV06</accession>